<keyword evidence="2" id="KW-1185">Reference proteome</keyword>
<dbReference type="AlphaFoldDB" id="A0A1M5FQA0"/>
<dbReference type="OrthoDB" id="7061945at2"/>
<evidence type="ECO:0000313" key="2">
    <source>
        <dbReference type="Proteomes" id="UP000184480"/>
    </source>
</evidence>
<dbReference type="EMBL" id="FQUC01000012">
    <property type="protein sequence ID" value="SHF93673.1"/>
    <property type="molecule type" value="Genomic_DNA"/>
</dbReference>
<gene>
    <name evidence="1" type="ORF">SAMN05444362_11276</name>
</gene>
<dbReference type="RefSeq" id="WP_062180801.1">
    <property type="nucleotide sequence ID" value="NZ_BBXL01000011.1"/>
</dbReference>
<dbReference type="STRING" id="1346286.SAMN05444362_11276"/>
<name>A0A1M5FQA0_9BACT</name>
<sequence length="138" mass="16013">MKNWTIGIIVSISILSCSNLNKDEFFTNKLSNIAINQPFQLNTIFEEDWDTLYVMAPYERLDSIRGVNFSEGDKNVLMVSTSYEGNATFAFIKNKRMVQHYMIPYTAVDFFPLIDSINYFSPKQKFILDENRVVSLID</sequence>
<organism evidence="1 2">
    <name type="scientific">Dysgonomonas macrotermitis</name>
    <dbReference type="NCBI Taxonomy" id="1346286"/>
    <lineage>
        <taxon>Bacteria</taxon>
        <taxon>Pseudomonadati</taxon>
        <taxon>Bacteroidota</taxon>
        <taxon>Bacteroidia</taxon>
        <taxon>Bacteroidales</taxon>
        <taxon>Dysgonomonadaceae</taxon>
        <taxon>Dysgonomonas</taxon>
    </lineage>
</organism>
<reference evidence="2" key="1">
    <citation type="submission" date="2016-11" db="EMBL/GenBank/DDBJ databases">
        <authorList>
            <person name="Varghese N."/>
            <person name="Submissions S."/>
        </authorList>
    </citation>
    <scope>NUCLEOTIDE SEQUENCE [LARGE SCALE GENOMIC DNA]</scope>
    <source>
        <strain evidence="2">DSM 27370</strain>
    </source>
</reference>
<dbReference type="Proteomes" id="UP000184480">
    <property type="component" value="Unassembled WGS sequence"/>
</dbReference>
<proteinExistence type="predicted"/>
<protein>
    <submittedName>
        <fullName evidence="1">Uncharacterized protein</fullName>
    </submittedName>
</protein>
<evidence type="ECO:0000313" key="1">
    <source>
        <dbReference type="EMBL" id="SHF93673.1"/>
    </source>
</evidence>
<dbReference type="PROSITE" id="PS51257">
    <property type="entry name" value="PROKAR_LIPOPROTEIN"/>
    <property type="match status" value="1"/>
</dbReference>
<accession>A0A1M5FQA0</accession>